<name>A0A7J6JXP4_TOXGO</name>
<evidence type="ECO:0000313" key="3">
    <source>
        <dbReference type="Proteomes" id="UP000557509"/>
    </source>
</evidence>
<sequence>MAVLDGQKGVTDGLDKPWSRGFESISRNYGFEQRSGESTAALADATDSTSSRATRVGVAAPGAKKQTDRKCAKEARLQVTWLDPERLRKRAAKERPLHILEVRPSNPGLAHGFVAGKFERPQVGNGGNIGRYEKVPDILRSSPAIGII</sequence>
<dbReference type="Proteomes" id="UP000557509">
    <property type="component" value="Unassembled WGS sequence"/>
</dbReference>
<feature type="compositionally biased region" description="Low complexity" evidence="1">
    <location>
        <begin position="38"/>
        <end position="55"/>
    </location>
</feature>
<reference evidence="2 3" key="1">
    <citation type="submission" date="2020-03" db="EMBL/GenBank/DDBJ databases">
        <title>Genome sequence of Toxoplasma gondii RH-88 strain.</title>
        <authorList>
            <person name="Lorenzi H.A."/>
            <person name="Venepally P."/>
            <person name="Rozenberg A."/>
            <person name="Sibley D."/>
        </authorList>
    </citation>
    <scope>NUCLEOTIDE SEQUENCE [LARGE SCALE GENOMIC DNA]</scope>
    <source>
        <strain evidence="2 3">RH-88</strain>
    </source>
</reference>
<feature type="region of interest" description="Disordered" evidence="1">
    <location>
        <begin position="1"/>
        <end position="21"/>
    </location>
</feature>
<gene>
    <name evidence="2" type="ORF">TGRH88_050420</name>
</gene>
<protein>
    <submittedName>
        <fullName evidence="2">Uncharacterized protein</fullName>
    </submittedName>
</protein>
<organism evidence="2 3">
    <name type="scientific">Toxoplasma gondii</name>
    <dbReference type="NCBI Taxonomy" id="5811"/>
    <lineage>
        <taxon>Eukaryota</taxon>
        <taxon>Sar</taxon>
        <taxon>Alveolata</taxon>
        <taxon>Apicomplexa</taxon>
        <taxon>Conoidasida</taxon>
        <taxon>Coccidia</taxon>
        <taxon>Eucoccidiorida</taxon>
        <taxon>Eimeriorina</taxon>
        <taxon>Sarcocystidae</taxon>
        <taxon>Toxoplasma</taxon>
    </lineage>
</organism>
<feature type="region of interest" description="Disordered" evidence="1">
    <location>
        <begin position="33"/>
        <end position="73"/>
    </location>
</feature>
<accession>A0A7J6JXP4</accession>
<dbReference type="EMBL" id="JAAUHK010000196">
    <property type="protein sequence ID" value="KAF4639270.1"/>
    <property type="molecule type" value="Genomic_DNA"/>
</dbReference>
<proteinExistence type="predicted"/>
<keyword evidence="3" id="KW-1185">Reference proteome</keyword>
<comment type="caution">
    <text evidence="2">The sequence shown here is derived from an EMBL/GenBank/DDBJ whole genome shotgun (WGS) entry which is preliminary data.</text>
</comment>
<evidence type="ECO:0000313" key="2">
    <source>
        <dbReference type="EMBL" id="KAF4639270.1"/>
    </source>
</evidence>
<dbReference type="AlphaFoldDB" id="A0A7J6JXP4"/>
<evidence type="ECO:0000256" key="1">
    <source>
        <dbReference type="SAM" id="MobiDB-lite"/>
    </source>
</evidence>